<feature type="compositionally biased region" description="Basic and acidic residues" evidence="1">
    <location>
        <begin position="406"/>
        <end position="418"/>
    </location>
</feature>
<dbReference type="EMBL" id="JWIN03000017">
    <property type="protein sequence ID" value="KAB1264121.1"/>
    <property type="molecule type" value="Genomic_DNA"/>
</dbReference>
<protein>
    <submittedName>
        <fullName evidence="2">Uncharacterized protein</fullName>
    </submittedName>
</protein>
<feature type="region of interest" description="Disordered" evidence="1">
    <location>
        <begin position="396"/>
        <end position="459"/>
    </location>
</feature>
<sequence>MPPPSPRWFPMNFSPFARSSNSGVRAPAPDGCARALLLAPGASLLGLRASLTFPDEGLFLQTQDNHNLDPRVLERGRSVCSREFSLLRKPSWASDHGTLVILQPKQPLPSRDQTRHVIRSGGTRGIRHKQGRGHKPHPVSTTSAVPTRFHLMSLGPPDKEGKGQAGLWAVHVGVHSAGQRSGQSFPAAKTDMELSAWRHPARTPHPSHLGASQLHWPSSTRKQPVLTGADTYFGLSRSLPVKAPALLGQRLCHSFASQTSEQIHDSGFLESQARSPGSSRLCGPEPLAELPCPLLRPCSLGQQGGQGPKNPLPSLPLEVRVTLFTALSEPLGEAGLPILTTPGSIAGRCFHQEAQESHETLSLAATGLLQAACAKGPASKKRIDCDIRRRRGSLHNRRGKNTFDTPEGHGDQGIRPLKDGGLGHVARHHSPAASSPAPNGWGCLVQGEDPSLGAAPAND</sequence>
<keyword evidence="3" id="KW-1185">Reference proteome</keyword>
<proteinExistence type="predicted"/>
<reference evidence="2 3" key="1">
    <citation type="journal article" date="2019" name="Mol. Ecol. Resour.">
        <title>Improving Illumina assemblies with Hi-C and long reads: an example with the North African dromedary.</title>
        <authorList>
            <person name="Elbers J.P."/>
            <person name="Rogers M.F."/>
            <person name="Perelman P.L."/>
            <person name="Proskuryakova A.A."/>
            <person name="Serdyukova N.A."/>
            <person name="Johnson W.E."/>
            <person name="Horin P."/>
            <person name="Corander J."/>
            <person name="Murphy D."/>
            <person name="Burger P.A."/>
        </authorList>
    </citation>
    <scope>NUCLEOTIDE SEQUENCE [LARGE SCALE GENOMIC DNA]</scope>
    <source>
        <strain evidence="2">Drom800</strain>
        <tissue evidence="2">Blood</tissue>
    </source>
</reference>
<accession>A0A5N4CZ31</accession>
<evidence type="ECO:0000256" key="1">
    <source>
        <dbReference type="SAM" id="MobiDB-lite"/>
    </source>
</evidence>
<evidence type="ECO:0000313" key="3">
    <source>
        <dbReference type="Proteomes" id="UP000299084"/>
    </source>
</evidence>
<feature type="region of interest" description="Disordered" evidence="1">
    <location>
        <begin position="122"/>
        <end position="142"/>
    </location>
</feature>
<name>A0A5N4CZ31_CAMDR</name>
<dbReference type="Proteomes" id="UP000299084">
    <property type="component" value="Unassembled WGS sequence"/>
</dbReference>
<dbReference type="AlphaFoldDB" id="A0A5N4CZ31"/>
<comment type="caution">
    <text evidence="2">The sequence shown here is derived from an EMBL/GenBank/DDBJ whole genome shotgun (WGS) entry which is preliminary data.</text>
</comment>
<feature type="compositionally biased region" description="Basic residues" evidence="1">
    <location>
        <begin position="125"/>
        <end position="137"/>
    </location>
</feature>
<organism evidence="2 3">
    <name type="scientific">Camelus dromedarius</name>
    <name type="common">Dromedary</name>
    <name type="synonym">Arabian camel</name>
    <dbReference type="NCBI Taxonomy" id="9838"/>
    <lineage>
        <taxon>Eukaryota</taxon>
        <taxon>Metazoa</taxon>
        <taxon>Chordata</taxon>
        <taxon>Craniata</taxon>
        <taxon>Vertebrata</taxon>
        <taxon>Euteleostomi</taxon>
        <taxon>Mammalia</taxon>
        <taxon>Eutheria</taxon>
        <taxon>Laurasiatheria</taxon>
        <taxon>Artiodactyla</taxon>
        <taxon>Tylopoda</taxon>
        <taxon>Camelidae</taxon>
        <taxon>Camelus</taxon>
    </lineage>
</organism>
<evidence type="ECO:0000313" key="2">
    <source>
        <dbReference type="EMBL" id="KAB1264121.1"/>
    </source>
</evidence>
<gene>
    <name evidence="2" type="ORF">Cadr_000020705</name>
</gene>